<feature type="transmembrane region" description="Helical" evidence="12">
    <location>
        <begin position="282"/>
        <end position="307"/>
    </location>
</feature>
<evidence type="ECO:0000256" key="10">
    <source>
        <dbReference type="ARBA" id="ARBA00023065"/>
    </source>
</evidence>
<dbReference type="HAMAP" id="MF_01522">
    <property type="entry name" value="Kup"/>
    <property type="match status" value="1"/>
</dbReference>
<gene>
    <name evidence="15" type="primary">trkD</name>
    <name evidence="12" type="synonym">kup</name>
    <name evidence="15" type="ORF">E1N52_19350</name>
</gene>
<feature type="transmembrane region" description="Helical" evidence="12">
    <location>
        <begin position="95"/>
        <end position="115"/>
    </location>
</feature>
<evidence type="ECO:0000256" key="2">
    <source>
        <dbReference type="ARBA" id="ARBA00007019"/>
    </source>
</evidence>
<sequence>MASLALAALGIVFGDLGTSPLYALQEAFNGARGVHATPENVVGIVSLFLWSLILMVSVKYVLVLMQADNHGEGGLLALLALLVGERTGREMRRAALRWVFLAMFGTAMLYGDGVITPAISVLSAVEGIEVATPAFSHYVVPITVVILVALFAVQPLGSGRVGVAFGPILAVWFVVIFVLGVASIAGTPGILAAFNPINGITFFMHNGFRGFLALGAVVLCLTGGEALYADMGHFGARPIRLAWYGLALPALTASYLGQGALLLRDPSAASRPFYTTVPTWGLYPMVVLATLATIVASQALISAVFSLTRQAGQLGLSPRVTVRHTSSSTAGQIYLPGLNWLLMAATIGVVLLFRTSDSLAAAFGIAVSTTMAITTMLFAAFAHVRWKWPVWRIALVAGIFMVVDASFVAANAMKFADGGWLPLAIGGLTFLVSTSWLVGQRTMRRSRGDSGLPLDVFIASLAKDAPYRVTGTAVFLMAAGNSVPTTLLHHLKHNQVLHRRVILLTLLTEEIPRVAPEERFDVHCFEQGFVRVVGRYGYLESLDVPELLRQAMQKAGQEAYDAMTTSFYLGRESLTVCPGLNFGRRLLLSLFILLRRNELDATTHLRVPPNRVVEMGARLDLD</sequence>
<feature type="transmembrane region" description="Helical" evidence="12">
    <location>
        <begin position="359"/>
        <end position="381"/>
    </location>
</feature>
<evidence type="ECO:0000256" key="3">
    <source>
        <dbReference type="ARBA" id="ARBA00022448"/>
    </source>
</evidence>
<dbReference type="Proteomes" id="UP000295606">
    <property type="component" value="Unassembled WGS sequence"/>
</dbReference>
<feature type="transmembrane region" description="Helical" evidence="12">
    <location>
        <begin position="211"/>
        <end position="229"/>
    </location>
</feature>
<dbReference type="InterPro" id="IPR023051">
    <property type="entry name" value="Kup"/>
</dbReference>
<keyword evidence="9 12" id="KW-1133">Transmembrane helix</keyword>
<feature type="domain" description="K+ potassium transporter integral membrane" evidence="13">
    <location>
        <begin position="4"/>
        <end position="459"/>
    </location>
</feature>
<comment type="function">
    <text evidence="12">Transport of potassium into the cell. Likely operates as a K(+):H(+) symporter.</text>
</comment>
<keyword evidence="4 12" id="KW-1003">Cell membrane</keyword>
<evidence type="ECO:0000256" key="8">
    <source>
        <dbReference type="ARBA" id="ARBA00022958"/>
    </source>
</evidence>
<evidence type="ECO:0000313" key="16">
    <source>
        <dbReference type="Proteomes" id="UP000295606"/>
    </source>
</evidence>
<dbReference type="PANTHER" id="PTHR30540">
    <property type="entry name" value="OSMOTIC STRESS POTASSIUM TRANSPORTER"/>
    <property type="match status" value="1"/>
</dbReference>
<dbReference type="PANTHER" id="PTHR30540:SF79">
    <property type="entry name" value="LOW AFFINITY POTASSIUM TRANSPORT SYSTEM PROTEIN KUP"/>
    <property type="match status" value="1"/>
</dbReference>
<dbReference type="EMBL" id="SMOD01000014">
    <property type="protein sequence ID" value="TDG06680.1"/>
    <property type="molecule type" value="Genomic_DNA"/>
</dbReference>
<dbReference type="AlphaFoldDB" id="A0A4R5LBX3"/>
<feature type="transmembrane region" description="Helical" evidence="12">
    <location>
        <begin position="135"/>
        <end position="153"/>
    </location>
</feature>
<evidence type="ECO:0000256" key="5">
    <source>
        <dbReference type="ARBA" id="ARBA00022538"/>
    </source>
</evidence>
<organism evidence="15 16">
    <name type="scientific">Paraburkholderia guartelaensis</name>
    <dbReference type="NCBI Taxonomy" id="2546446"/>
    <lineage>
        <taxon>Bacteria</taxon>
        <taxon>Pseudomonadati</taxon>
        <taxon>Pseudomonadota</taxon>
        <taxon>Betaproteobacteria</taxon>
        <taxon>Burkholderiales</taxon>
        <taxon>Burkholderiaceae</taxon>
        <taxon>Paraburkholderia</taxon>
    </lineage>
</organism>
<dbReference type="InterPro" id="IPR053952">
    <property type="entry name" value="K_trans_C"/>
</dbReference>
<feature type="transmembrane region" description="Helical" evidence="12">
    <location>
        <begin position="393"/>
        <end position="413"/>
    </location>
</feature>
<comment type="catalytic activity">
    <reaction evidence="12">
        <text>K(+)(in) + H(+)(in) = K(+)(out) + H(+)(out)</text>
        <dbReference type="Rhea" id="RHEA:28490"/>
        <dbReference type="ChEBI" id="CHEBI:15378"/>
        <dbReference type="ChEBI" id="CHEBI:29103"/>
    </reaction>
</comment>
<dbReference type="OrthoDB" id="8594991at2"/>
<keyword evidence="6 12" id="KW-0812">Transmembrane</keyword>
<comment type="caution">
    <text evidence="15">The sequence shown here is derived from an EMBL/GenBank/DDBJ whole genome shotgun (WGS) entry which is preliminary data.</text>
</comment>
<feature type="domain" description="K+ potassium transporter C-terminal" evidence="14">
    <location>
        <begin position="471"/>
        <end position="620"/>
    </location>
</feature>
<evidence type="ECO:0000313" key="15">
    <source>
        <dbReference type="EMBL" id="TDG06680.1"/>
    </source>
</evidence>
<dbReference type="Pfam" id="PF22776">
    <property type="entry name" value="K_trans_C"/>
    <property type="match status" value="1"/>
</dbReference>
<keyword evidence="3 12" id="KW-0813">Transport</keyword>
<keyword evidence="11 12" id="KW-0472">Membrane</keyword>
<evidence type="ECO:0000259" key="14">
    <source>
        <dbReference type="Pfam" id="PF22776"/>
    </source>
</evidence>
<evidence type="ECO:0000256" key="7">
    <source>
        <dbReference type="ARBA" id="ARBA00022847"/>
    </source>
</evidence>
<proteinExistence type="inferred from homology"/>
<evidence type="ECO:0000259" key="13">
    <source>
        <dbReference type="Pfam" id="PF02705"/>
    </source>
</evidence>
<evidence type="ECO:0000256" key="9">
    <source>
        <dbReference type="ARBA" id="ARBA00022989"/>
    </source>
</evidence>
<comment type="similarity">
    <text evidence="2 12">Belongs to the HAK/KUP transporter (TC 2.A.72) family.</text>
</comment>
<feature type="transmembrane region" description="Helical" evidence="12">
    <location>
        <begin position="241"/>
        <end position="262"/>
    </location>
</feature>
<reference evidence="15 16" key="1">
    <citation type="submission" date="2019-03" db="EMBL/GenBank/DDBJ databases">
        <title>Paraburkholderia sp. isolated from native Mimosa gymnas in Guartela State Park, Brazil.</title>
        <authorList>
            <person name="Paulitsch F."/>
            <person name="Hungria M."/>
            <person name="Delamuta J.R.M."/>
            <person name="Ribeiro R.A."/>
            <person name="Dall'Agnol R."/>
            <person name="Silva J.S.B."/>
        </authorList>
    </citation>
    <scope>NUCLEOTIDE SEQUENCE [LARGE SCALE GENOMIC DNA]</scope>
    <source>
        <strain evidence="15 16">CNPSo 3008</strain>
    </source>
</reference>
<comment type="subcellular location">
    <subcellularLocation>
        <location evidence="12">Cell membrane</location>
        <topology evidence="12">Multi-pass membrane protein</topology>
    </subcellularLocation>
    <subcellularLocation>
        <location evidence="1">Membrane</location>
        <topology evidence="1">Multi-pass membrane protein</topology>
    </subcellularLocation>
</comment>
<evidence type="ECO:0000256" key="11">
    <source>
        <dbReference type="ARBA" id="ARBA00023136"/>
    </source>
</evidence>
<keyword evidence="5 12" id="KW-0633">Potassium transport</keyword>
<evidence type="ECO:0000256" key="12">
    <source>
        <dbReference type="HAMAP-Rule" id="MF_01522"/>
    </source>
</evidence>
<evidence type="ECO:0000256" key="4">
    <source>
        <dbReference type="ARBA" id="ARBA00022475"/>
    </source>
</evidence>
<name>A0A4R5LBX3_9BURK</name>
<evidence type="ECO:0000256" key="1">
    <source>
        <dbReference type="ARBA" id="ARBA00004141"/>
    </source>
</evidence>
<dbReference type="GO" id="GO:0015079">
    <property type="term" value="F:potassium ion transmembrane transporter activity"/>
    <property type="evidence" value="ECO:0007669"/>
    <property type="project" value="UniProtKB-UniRule"/>
</dbReference>
<feature type="transmembrane region" description="Helical" evidence="12">
    <location>
        <begin position="419"/>
        <end position="438"/>
    </location>
</feature>
<feature type="transmembrane region" description="Helical" evidence="12">
    <location>
        <begin position="165"/>
        <end position="191"/>
    </location>
</feature>
<dbReference type="GO" id="GO:0015293">
    <property type="term" value="F:symporter activity"/>
    <property type="evidence" value="ECO:0007669"/>
    <property type="project" value="UniProtKB-UniRule"/>
</dbReference>
<feature type="transmembrane region" description="Helical" evidence="12">
    <location>
        <begin position="333"/>
        <end position="353"/>
    </location>
</feature>
<feature type="transmembrane region" description="Helical" evidence="12">
    <location>
        <begin position="41"/>
        <end position="62"/>
    </location>
</feature>
<keyword evidence="7 12" id="KW-0769">Symport</keyword>
<protein>
    <recommendedName>
        <fullName evidence="12">Probable potassium transport system protein Kup</fullName>
    </recommendedName>
</protein>
<dbReference type="InterPro" id="IPR003855">
    <property type="entry name" value="K+_transporter"/>
</dbReference>
<keyword evidence="10 12" id="KW-0406">Ion transport</keyword>
<dbReference type="InterPro" id="IPR053951">
    <property type="entry name" value="K_trans_N"/>
</dbReference>
<keyword evidence="8 12" id="KW-0630">Potassium</keyword>
<evidence type="ECO:0000256" key="6">
    <source>
        <dbReference type="ARBA" id="ARBA00022692"/>
    </source>
</evidence>
<dbReference type="Pfam" id="PF02705">
    <property type="entry name" value="K_trans"/>
    <property type="match status" value="1"/>
</dbReference>
<dbReference type="GO" id="GO:0005886">
    <property type="term" value="C:plasma membrane"/>
    <property type="evidence" value="ECO:0007669"/>
    <property type="project" value="UniProtKB-SubCell"/>
</dbReference>
<accession>A0A4R5LBX3</accession>